<dbReference type="EMBL" id="JBHSEC010000002">
    <property type="protein sequence ID" value="MFC4409153.1"/>
    <property type="molecule type" value="Genomic_DNA"/>
</dbReference>
<dbReference type="Proteomes" id="UP001595817">
    <property type="component" value="Unassembled WGS sequence"/>
</dbReference>
<protein>
    <submittedName>
        <fullName evidence="1">DUF3243 domain-containing protein</fullName>
    </submittedName>
</protein>
<evidence type="ECO:0000313" key="1">
    <source>
        <dbReference type="EMBL" id="MFC4409153.1"/>
    </source>
</evidence>
<dbReference type="Gene3D" id="1.10.760.20">
    <property type="entry name" value="Protein of unknown function DUF3243"/>
    <property type="match status" value="1"/>
</dbReference>
<comment type="caution">
    <text evidence="1">The sequence shown here is derived from an EMBL/GenBank/DDBJ whole genome shotgun (WGS) entry which is preliminary data.</text>
</comment>
<dbReference type="Pfam" id="PF11588">
    <property type="entry name" value="DUF3243"/>
    <property type="match status" value="1"/>
</dbReference>
<evidence type="ECO:0000313" key="2">
    <source>
        <dbReference type="Proteomes" id="UP001595817"/>
    </source>
</evidence>
<organism evidence="1 2">
    <name type="scientific">Chungangia koreensis</name>
    <dbReference type="NCBI Taxonomy" id="752657"/>
    <lineage>
        <taxon>Bacteria</taxon>
        <taxon>Bacillati</taxon>
        <taxon>Bacillota</taxon>
        <taxon>Bacilli</taxon>
        <taxon>Lactobacillales</taxon>
        <taxon>Chungangia</taxon>
    </lineage>
</organism>
<name>A0ABV8X1E6_9LACT</name>
<gene>
    <name evidence="1" type="ORF">ACFOZY_01750</name>
</gene>
<dbReference type="InterPro" id="IPR024702">
    <property type="entry name" value="Uncharacterised_YmfJ"/>
</dbReference>
<sequence>MMALLENWQKWTNFLGENVMKAQATGMADNVIKETAYQIGDYLAKNVDPKNEQERVLSDLWSVATEQEQHALANMVVKLVQNKTIQ</sequence>
<dbReference type="RefSeq" id="WP_378151613.1">
    <property type="nucleotide sequence ID" value="NZ_JBHSEC010000002.1"/>
</dbReference>
<keyword evidence="2" id="KW-1185">Reference proteome</keyword>
<proteinExistence type="predicted"/>
<accession>A0ABV8X1E6</accession>
<dbReference type="PIRSF" id="PIRSF004764">
    <property type="entry name" value="YmfJ"/>
    <property type="match status" value="1"/>
</dbReference>
<dbReference type="InterPro" id="IPR021637">
    <property type="entry name" value="DUF3243"/>
</dbReference>
<dbReference type="InterPro" id="IPR038292">
    <property type="entry name" value="YmfJ/YflH_sf"/>
</dbReference>
<reference evidence="2" key="1">
    <citation type="journal article" date="2019" name="Int. J. Syst. Evol. Microbiol.">
        <title>The Global Catalogue of Microorganisms (GCM) 10K type strain sequencing project: providing services to taxonomists for standard genome sequencing and annotation.</title>
        <authorList>
            <consortium name="The Broad Institute Genomics Platform"/>
            <consortium name="The Broad Institute Genome Sequencing Center for Infectious Disease"/>
            <person name="Wu L."/>
            <person name="Ma J."/>
        </authorList>
    </citation>
    <scope>NUCLEOTIDE SEQUENCE [LARGE SCALE GENOMIC DNA]</scope>
    <source>
        <strain evidence="2">CCUG 59778</strain>
    </source>
</reference>